<evidence type="ECO:0000256" key="1">
    <source>
        <dbReference type="SAM" id="MobiDB-lite"/>
    </source>
</evidence>
<dbReference type="PANTHER" id="PTHR33881">
    <property type="entry name" value="NEUROGENIC LOCUS NOTCH-LIKE PROTEIN"/>
    <property type="match status" value="1"/>
</dbReference>
<dbReference type="SMART" id="SM00181">
    <property type="entry name" value="EGF"/>
    <property type="match status" value="2"/>
</dbReference>
<evidence type="ECO:0000313" key="4">
    <source>
        <dbReference type="EMBL" id="KAB1218613.1"/>
    </source>
</evidence>
<dbReference type="AlphaFoldDB" id="A0A6A1W162"/>
<protein>
    <recommendedName>
        <fullName evidence="3">EGF-like domain-containing protein</fullName>
    </recommendedName>
</protein>
<evidence type="ECO:0000256" key="2">
    <source>
        <dbReference type="SAM" id="SignalP"/>
    </source>
</evidence>
<keyword evidence="2" id="KW-0732">Signal</keyword>
<dbReference type="PANTHER" id="PTHR33881:SF17">
    <property type="entry name" value="EGF-LIKE DOMAIN-CONTAINING PROTEIN"/>
    <property type="match status" value="1"/>
</dbReference>
<organism evidence="4 5">
    <name type="scientific">Morella rubra</name>
    <name type="common">Chinese bayberry</name>
    <dbReference type="NCBI Taxonomy" id="262757"/>
    <lineage>
        <taxon>Eukaryota</taxon>
        <taxon>Viridiplantae</taxon>
        <taxon>Streptophyta</taxon>
        <taxon>Embryophyta</taxon>
        <taxon>Tracheophyta</taxon>
        <taxon>Spermatophyta</taxon>
        <taxon>Magnoliopsida</taxon>
        <taxon>eudicotyledons</taxon>
        <taxon>Gunneridae</taxon>
        <taxon>Pentapetalae</taxon>
        <taxon>rosids</taxon>
        <taxon>fabids</taxon>
        <taxon>Fagales</taxon>
        <taxon>Myricaceae</taxon>
        <taxon>Morella</taxon>
    </lineage>
</organism>
<accession>A0A6A1W162</accession>
<feature type="signal peptide" evidence="2">
    <location>
        <begin position="1"/>
        <end position="24"/>
    </location>
</feature>
<feature type="chain" id="PRO_5025481876" description="EGF-like domain-containing protein" evidence="2">
    <location>
        <begin position="25"/>
        <end position="263"/>
    </location>
</feature>
<dbReference type="EMBL" id="RXIC02000021">
    <property type="protein sequence ID" value="KAB1218613.1"/>
    <property type="molecule type" value="Genomic_DNA"/>
</dbReference>
<name>A0A6A1W162_9ROSI</name>
<feature type="region of interest" description="Disordered" evidence="1">
    <location>
        <begin position="201"/>
        <end position="220"/>
    </location>
</feature>
<evidence type="ECO:0000259" key="3">
    <source>
        <dbReference type="SMART" id="SM00181"/>
    </source>
</evidence>
<gene>
    <name evidence="4" type="ORF">CJ030_MR3G026493</name>
</gene>
<feature type="domain" description="EGF-like" evidence="3">
    <location>
        <begin position="42"/>
        <end position="85"/>
    </location>
</feature>
<sequence length="263" mass="27833">MESFGLKIFAFISFHLLLVTLARCNLTDSSTQLISNPVSDVVCALRNCGQGTCKASNSSLFGFDCECHPGWKKIQIVPLAFPSCVVPNCTVDFQCSKGSPAPPPPPALPLPPSLNLSNPCTLVWCGEGTCLANGTGYTCQCYEGSENLFNLTGAACFRQCKLVIRTARKFKNMLKLINANSHLLPGNLGADCNGLRFGSPLSLSPPPSSSSSSGTDISYGGESPDRIQKLCWGSFIRLLLLGSSPLLAAAPLLTQHAALLGGY</sequence>
<dbReference type="OrthoDB" id="1933729at2759"/>
<proteinExistence type="predicted"/>
<comment type="caution">
    <text evidence="4">The sequence shown here is derived from an EMBL/GenBank/DDBJ whole genome shotgun (WGS) entry which is preliminary data.</text>
</comment>
<dbReference type="Proteomes" id="UP000516437">
    <property type="component" value="Chromosome 3"/>
</dbReference>
<keyword evidence="5" id="KW-1185">Reference proteome</keyword>
<feature type="domain" description="EGF-like" evidence="3">
    <location>
        <begin position="119"/>
        <end position="161"/>
    </location>
</feature>
<reference evidence="4 5" key="1">
    <citation type="journal article" date="2019" name="Plant Biotechnol. J.">
        <title>The red bayberry genome and genetic basis of sex determination.</title>
        <authorList>
            <person name="Jia H.M."/>
            <person name="Jia H.J."/>
            <person name="Cai Q.L."/>
            <person name="Wang Y."/>
            <person name="Zhao H.B."/>
            <person name="Yang W.F."/>
            <person name="Wang G.Y."/>
            <person name="Li Y.H."/>
            <person name="Zhan D.L."/>
            <person name="Shen Y.T."/>
            <person name="Niu Q.F."/>
            <person name="Chang L."/>
            <person name="Qiu J."/>
            <person name="Zhao L."/>
            <person name="Xie H.B."/>
            <person name="Fu W.Y."/>
            <person name="Jin J."/>
            <person name="Li X.W."/>
            <person name="Jiao Y."/>
            <person name="Zhou C.C."/>
            <person name="Tu T."/>
            <person name="Chai C.Y."/>
            <person name="Gao J.L."/>
            <person name="Fan L.J."/>
            <person name="van de Weg E."/>
            <person name="Wang J.Y."/>
            <person name="Gao Z.S."/>
        </authorList>
    </citation>
    <scope>NUCLEOTIDE SEQUENCE [LARGE SCALE GENOMIC DNA]</scope>
    <source>
        <tissue evidence="4">Leaves</tissue>
    </source>
</reference>
<evidence type="ECO:0000313" key="5">
    <source>
        <dbReference type="Proteomes" id="UP000516437"/>
    </source>
</evidence>
<dbReference type="InterPro" id="IPR000742">
    <property type="entry name" value="EGF"/>
</dbReference>